<dbReference type="EMBL" id="BARV01043313">
    <property type="protein sequence ID" value="GAI62015.1"/>
    <property type="molecule type" value="Genomic_DNA"/>
</dbReference>
<dbReference type="InterPro" id="IPR023214">
    <property type="entry name" value="HAD_sf"/>
</dbReference>
<dbReference type="AlphaFoldDB" id="X1RFU6"/>
<sequence length="55" mass="6028">MRPAVFIDRDGTINEQHGYINHISRFILLPGVGKAISLLNQSNHIVVVTSNQSGV</sequence>
<protein>
    <recommendedName>
        <fullName evidence="2">D,D-heptose 1,7-bisphosphate phosphatase</fullName>
    </recommendedName>
</protein>
<accession>X1RFU6</accession>
<comment type="caution">
    <text evidence="1">The sequence shown here is derived from an EMBL/GenBank/DDBJ whole genome shotgun (WGS) entry which is preliminary data.</text>
</comment>
<dbReference type="PANTHER" id="PTHR42891">
    <property type="entry name" value="D-GLYCERO-BETA-D-MANNO-HEPTOSE-1,7-BISPHOSPHATE 7-PHOSPHATASE"/>
    <property type="match status" value="1"/>
</dbReference>
<gene>
    <name evidence="1" type="ORF">S06H3_64715</name>
</gene>
<dbReference type="InterPro" id="IPR004446">
    <property type="entry name" value="Heptose_bisP_phosphatase"/>
</dbReference>
<dbReference type="PANTHER" id="PTHR42891:SF1">
    <property type="entry name" value="D-GLYCERO-BETA-D-MANNO-HEPTOSE-1,7-BISPHOSPHATE 7-PHOSPHATASE"/>
    <property type="match status" value="1"/>
</dbReference>
<dbReference type="GO" id="GO:0005975">
    <property type="term" value="P:carbohydrate metabolic process"/>
    <property type="evidence" value="ECO:0007669"/>
    <property type="project" value="InterPro"/>
</dbReference>
<evidence type="ECO:0000313" key="1">
    <source>
        <dbReference type="EMBL" id="GAI62015.1"/>
    </source>
</evidence>
<reference evidence="1" key="1">
    <citation type="journal article" date="2014" name="Front. Microbiol.">
        <title>High frequency of phylogenetically diverse reductive dehalogenase-homologous genes in deep subseafloor sedimentary metagenomes.</title>
        <authorList>
            <person name="Kawai M."/>
            <person name="Futagami T."/>
            <person name="Toyoda A."/>
            <person name="Takaki Y."/>
            <person name="Nishi S."/>
            <person name="Hori S."/>
            <person name="Arai W."/>
            <person name="Tsubouchi T."/>
            <person name="Morono Y."/>
            <person name="Uchiyama I."/>
            <person name="Ito T."/>
            <person name="Fujiyama A."/>
            <person name="Inagaki F."/>
            <person name="Takami H."/>
        </authorList>
    </citation>
    <scope>NUCLEOTIDE SEQUENCE</scope>
    <source>
        <strain evidence="1">Expedition CK06-06</strain>
    </source>
</reference>
<evidence type="ECO:0008006" key="2">
    <source>
        <dbReference type="Google" id="ProtNLM"/>
    </source>
</evidence>
<feature type="non-terminal residue" evidence="1">
    <location>
        <position position="55"/>
    </location>
</feature>
<proteinExistence type="predicted"/>
<dbReference type="GO" id="GO:0016791">
    <property type="term" value="F:phosphatase activity"/>
    <property type="evidence" value="ECO:0007669"/>
    <property type="project" value="InterPro"/>
</dbReference>
<dbReference type="SUPFAM" id="SSF56784">
    <property type="entry name" value="HAD-like"/>
    <property type="match status" value="1"/>
</dbReference>
<dbReference type="Gene3D" id="3.40.50.1000">
    <property type="entry name" value="HAD superfamily/HAD-like"/>
    <property type="match status" value="1"/>
</dbReference>
<organism evidence="1">
    <name type="scientific">marine sediment metagenome</name>
    <dbReference type="NCBI Taxonomy" id="412755"/>
    <lineage>
        <taxon>unclassified sequences</taxon>
        <taxon>metagenomes</taxon>
        <taxon>ecological metagenomes</taxon>
    </lineage>
</organism>
<name>X1RFU6_9ZZZZ</name>
<dbReference type="InterPro" id="IPR036412">
    <property type="entry name" value="HAD-like_sf"/>
</dbReference>